<keyword evidence="1" id="KW-0732">Signal</keyword>
<protein>
    <recommendedName>
        <fullName evidence="4">Zinc-dependent peptidase</fullName>
    </recommendedName>
</protein>
<name>A0A1E5CWC6_9VIBR</name>
<dbReference type="AlphaFoldDB" id="A0A1E5CWC6"/>
<organism evidence="2 3">
    <name type="scientific">Vibrio genomosp. F6 str. FF-238</name>
    <dbReference type="NCBI Taxonomy" id="1191298"/>
    <lineage>
        <taxon>Bacteria</taxon>
        <taxon>Pseudomonadati</taxon>
        <taxon>Pseudomonadota</taxon>
        <taxon>Gammaproteobacteria</taxon>
        <taxon>Vibrionales</taxon>
        <taxon>Vibrionaceae</taxon>
        <taxon>Vibrio</taxon>
    </lineage>
</organism>
<dbReference type="GO" id="GO:0008237">
    <property type="term" value="F:metallopeptidase activity"/>
    <property type="evidence" value="ECO:0007669"/>
    <property type="project" value="InterPro"/>
</dbReference>
<reference evidence="2 3" key="1">
    <citation type="journal article" date="2012" name="Science">
        <title>Ecological populations of bacteria act as socially cohesive units of antibiotic production and resistance.</title>
        <authorList>
            <person name="Cordero O.X."/>
            <person name="Wildschutte H."/>
            <person name="Kirkup B."/>
            <person name="Proehl S."/>
            <person name="Ngo L."/>
            <person name="Hussain F."/>
            <person name="Le Roux F."/>
            <person name="Mincer T."/>
            <person name="Polz M.F."/>
        </authorList>
    </citation>
    <scope>NUCLEOTIDE SEQUENCE [LARGE SCALE GENOMIC DNA]</scope>
    <source>
        <strain evidence="2 3">FF-238</strain>
    </source>
</reference>
<comment type="caution">
    <text evidence="2">The sequence shown here is derived from an EMBL/GenBank/DDBJ whole genome shotgun (WGS) entry which is preliminary data.</text>
</comment>
<feature type="chain" id="PRO_5009173337" description="Zinc-dependent peptidase" evidence="1">
    <location>
        <begin position="20"/>
        <end position="253"/>
    </location>
</feature>
<proteinExistence type="predicted"/>
<gene>
    <name evidence="2" type="ORF">A130_06225</name>
</gene>
<evidence type="ECO:0008006" key="4">
    <source>
        <dbReference type="Google" id="ProtNLM"/>
    </source>
</evidence>
<sequence length="253" mass="29101">MLKRLLLILFFSFSSLTYSYTDSGLDDEGNPIPINQYDVVGDRILEENVPKKSRLVWQRFTQVIPAQYREEIQVFEPIDGNYGIDGSIHAINDDKSIWVVQLDIKGSVSEYDLDRTMIHEFAHLLTLRADQIPLADTYDTTIKEPCPSYALPDGCTAPDSYLNQFVSQFWQPHLPVSNSEVDALKRYQMHINEFVTEYAATNPAEDIAESFAEYVLAEQLPPPSSIANKKIRFFDHYRKLRLMRKNIRSSGKI</sequence>
<evidence type="ECO:0000256" key="1">
    <source>
        <dbReference type="SAM" id="SignalP"/>
    </source>
</evidence>
<evidence type="ECO:0000313" key="2">
    <source>
        <dbReference type="EMBL" id="OEE74595.1"/>
    </source>
</evidence>
<keyword evidence="3" id="KW-1185">Reference proteome</keyword>
<dbReference type="Gene3D" id="3.40.390.10">
    <property type="entry name" value="Collagenase (Catalytic Domain)"/>
    <property type="match status" value="1"/>
</dbReference>
<dbReference type="EMBL" id="AJYW02000187">
    <property type="protein sequence ID" value="OEE74595.1"/>
    <property type="molecule type" value="Genomic_DNA"/>
</dbReference>
<evidence type="ECO:0000313" key="3">
    <source>
        <dbReference type="Proteomes" id="UP000094165"/>
    </source>
</evidence>
<dbReference type="RefSeq" id="WP_017051759.1">
    <property type="nucleotide sequence ID" value="NZ_AJYW02000187.1"/>
</dbReference>
<dbReference type="SUPFAM" id="SSF55486">
    <property type="entry name" value="Metalloproteases ('zincins'), catalytic domain"/>
    <property type="match status" value="1"/>
</dbReference>
<accession>A0A1E5CWC6</accession>
<feature type="signal peptide" evidence="1">
    <location>
        <begin position="1"/>
        <end position="19"/>
    </location>
</feature>
<dbReference type="Proteomes" id="UP000094165">
    <property type="component" value="Unassembled WGS sequence"/>
</dbReference>
<dbReference type="InterPro" id="IPR024079">
    <property type="entry name" value="MetalloPept_cat_dom_sf"/>
</dbReference>